<dbReference type="EMBL" id="JAHHUM010002523">
    <property type="protein sequence ID" value="KAK5603264.1"/>
    <property type="molecule type" value="Genomic_DNA"/>
</dbReference>
<evidence type="ECO:0000313" key="2">
    <source>
        <dbReference type="Proteomes" id="UP001311232"/>
    </source>
</evidence>
<dbReference type="Proteomes" id="UP001311232">
    <property type="component" value="Unassembled WGS sequence"/>
</dbReference>
<name>A0AAV9R4C6_9TELE</name>
<sequence>MSSGAAGYQIARRILQVEMRSESLSLWFLPLVSPSGSSICFLPLVSPSAPPLVPPSGYSL</sequence>
<reference evidence="1 2" key="1">
    <citation type="submission" date="2021-06" db="EMBL/GenBank/DDBJ databases">
        <authorList>
            <person name="Palmer J.M."/>
        </authorList>
    </citation>
    <scope>NUCLEOTIDE SEQUENCE [LARGE SCALE GENOMIC DNA]</scope>
    <source>
        <strain evidence="1 2">MEX-2019</strain>
        <tissue evidence="1">Muscle</tissue>
    </source>
</reference>
<evidence type="ECO:0000313" key="1">
    <source>
        <dbReference type="EMBL" id="KAK5603264.1"/>
    </source>
</evidence>
<gene>
    <name evidence="1" type="ORF">CRENBAI_011385</name>
</gene>
<comment type="caution">
    <text evidence="1">The sequence shown here is derived from an EMBL/GenBank/DDBJ whole genome shotgun (WGS) entry which is preliminary data.</text>
</comment>
<proteinExistence type="predicted"/>
<accession>A0AAV9R4C6</accession>
<organism evidence="1 2">
    <name type="scientific">Crenichthys baileyi</name>
    <name type="common">White River springfish</name>
    <dbReference type="NCBI Taxonomy" id="28760"/>
    <lineage>
        <taxon>Eukaryota</taxon>
        <taxon>Metazoa</taxon>
        <taxon>Chordata</taxon>
        <taxon>Craniata</taxon>
        <taxon>Vertebrata</taxon>
        <taxon>Euteleostomi</taxon>
        <taxon>Actinopterygii</taxon>
        <taxon>Neopterygii</taxon>
        <taxon>Teleostei</taxon>
        <taxon>Neoteleostei</taxon>
        <taxon>Acanthomorphata</taxon>
        <taxon>Ovalentaria</taxon>
        <taxon>Atherinomorphae</taxon>
        <taxon>Cyprinodontiformes</taxon>
        <taxon>Goodeidae</taxon>
        <taxon>Crenichthys</taxon>
    </lineage>
</organism>
<dbReference type="AlphaFoldDB" id="A0AAV9R4C6"/>
<protein>
    <submittedName>
        <fullName evidence="1">Uncharacterized protein</fullName>
    </submittedName>
</protein>
<keyword evidence="2" id="KW-1185">Reference proteome</keyword>